<reference evidence="1" key="2">
    <citation type="submission" date="2020-09" db="EMBL/GenBank/DDBJ databases">
        <authorList>
            <person name="Sun Q."/>
            <person name="Ohkuma M."/>
        </authorList>
    </citation>
    <scope>NUCLEOTIDE SEQUENCE</scope>
    <source>
        <strain evidence="1">JCM 3086</strain>
    </source>
</reference>
<dbReference type="SUPFAM" id="SSF55331">
    <property type="entry name" value="Tautomerase/MIF"/>
    <property type="match status" value="1"/>
</dbReference>
<name>A0A917P789_9ACTN</name>
<dbReference type="PANTHER" id="PTHR37950">
    <property type="entry name" value="4-HYDROXYPHENYLACETATE CATABOLISM PROTEIN"/>
    <property type="match status" value="1"/>
</dbReference>
<proteinExistence type="predicted"/>
<sequence>MPQITVDHSYGIEDFPDAFVRELHETTVEIAGAKPESCKTLFRCAILSVFGYEEPDDDEVQRHAIVHVTIGLLAGRSEETKAALTEAVLELLRKHVTPVPGARLHASAEVRELDASYRKFES</sequence>
<dbReference type="EMBL" id="BMQA01000082">
    <property type="protein sequence ID" value="GGJ64722.1"/>
    <property type="molecule type" value="Genomic_DNA"/>
</dbReference>
<dbReference type="GO" id="GO:0008704">
    <property type="term" value="F:5-carboxymethyl-2-hydroxymuconate delta-isomerase activity"/>
    <property type="evidence" value="ECO:0007669"/>
    <property type="project" value="InterPro"/>
</dbReference>
<dbReference type="RefSeq" id="WP_189317023.1">
    <property type="nucleotide sequence ID" value="NZ_BMQA01000082.1"/>
</dbReference>
<organism evidence="1 2">
    <name type="scientific">Streptomyces brasiliensis</name>
    <dbReference type="NCBI Taxonomy" id="1954"/>
    <lineage>
        <taxon>Bacteria</taxon>
        <taxon>Bacillati</taxon>
        <taxon>Actinomycetota</taxon>
        <taxon>Actinomycetes</taxon>
        <taxon>Kitasatosporales</taxon>
        <taxon>Streptomycetaceae</taxon>
        <taxon>Streptomyces</taxon>
    </lineage>
</organism>
<keyword evidence="1" id="KW-0413">Isomerase</keyword>
<dbReference type="Proteomes" id="UP000657574">
    <property type="component" value="Unassembled WGS sequence"/>
</dbReference>
<dbReference type="InterPro" id="IPR004220">
    <property type="entry name" value="5-COMe_2-OHmuconate_Isoase"/>
</dbReference>
<dbReference type="AlphaFoldDB" id="A0A917P789"/>
<dbReference type="PANTHER" id="PTHR37950:SF1">
    <property type="entry name" value="4-HYDROXYPHENYLACETATE CATABOLISM PROTEIN"/>
    <property type="match status" value="1"/>
</dbReference>
<dbReference type="Gene3D" id="3.30.429.10">
    <property type="entry name" value="Macrophage Migration Inhibitory Factor"/>
    <property type="match status" value="1"/>
</dbReference>
<comment type="caution">
    <text evidence="1">The sequence shown here is derived from an EMBL/GenBank/DDBJ whole genome shotgun (WGS) entry which is preliminary data.</text>
</comment>
<reference evidence="1" key="1">
    <citation type="journal article" date="2014" name="Int. J. Syst. Evol. Microbiol.">
        <title>Complete genome sequence of Corynebacterium casei LMG S-19264T (=DSM 44701T), isolated from a smear-ripened cheese.</title>
        <authorList>
            <consortium name="US DOE Joint Genome Institute (JGI-PGF)"/>
            <person name="Walter F."/>
            <person name="Albersmeier A."/>
            <person name="Kalinowski J."/>
            <person name="Ruckert C."/>
        </authorList>
    </citation>
    <scope>NUCLEOTIDE SEQUENCE</scope>
    <source>
        <strain evidence="1">JCM 3086</strain>
    </source>
</reference>
<gene>
    <name evidence="1" type="ORF">GCM10010121_089250</name>
</gene>
<dbReference type="InterPro" id="IPR014347">
    <property type="entry name" value="Tautomerase/MIF_sf"/>
</dbReference>
<accession>A0A917P789</accession>
<evidence type="ECO:0000313" key="1">
    <source>
        <dbReference type="EMBL" id="GGJ64722.1"/>
    </source>
</evidence>
<keyword evidence="2" id="KW-1185">Reference proteome</keyword>
<protein>
    <submittedName>
        <fullName evidence="1">Isomerase</fullName>
    </submittedName>
</protein>
<evidence type="ECO:0000313" key="2">
    <source>
        <dbReference type="Proteomes" id="UP000657574"/>
    </source>
</evidence>